<name>A0A9W9LNN5_9EURO</name>
<evidence type="ECO:0000256" key="1">
    <source>
        <dbReference type="SAM" id="MobiDB-lite"/>
    </source>
</evidence>
<evidence type="ECO:0000313" key="3">
    <source>
        <dbReference type="Proteomes" id="UP001149163"/>
    </source>
</evidence>
<organism evidence="2 3">
    <name type="scientific">Penicillium canariense</name>
    <dbReference type="NCBI Taxonomy" id="189055"/>
    <lineage>
        <taxon>Eukaryota</taxon>
        <taxon>Fungi</taxon>
        <taxon>Dikarya</taxon>
        <taxon>Ascomycota</taxon>
        <taxon>Pezizomycotina</taxon>
        <taxon>Eurotiomycetes</taxon>
        <taxon>Eurotiomycetidae</taxon>
        <taxon>Eurotiales</taxon>
        <taxon>Aspergillaceae</taxon>
        <taxon>Penicillium</taxon>
    </lineage>
</organism>
<dbReference type="AlphaFoldDB" id="A0A9W9LNN5"/>
<protein>
    <submittedName>
        <fullName evidence="2">Uncharacterized protein</fullName>
    </submittedName>
</protein>
<dbReference type="OrthoDB" id="4343031at2759"/>
<proteinExistence type="predicted"/>
<dbReference type="RefSeq" id="XP_056543344.1">
    <property type="nucleotide sequence ID" value="XM_056687789.1"/>
</dbReference>
<dbReference type="GeneID" id="81426965"/>
<dbReference type="EMBL" id="JAPQKN010000003">
    <property type="protein sequence ID" value="KAJ5166883.1"/>
    <property type="molecule type" value="Genomic_DNA"/>
</dbReference>
<accession>A0A9W9LNN5</accession>
<feature type="region of interest" description="Disordered" evidence="1">
    <location>
        <begin position="94"/>
        <end position="119"/>
    </location>
</feature>
<reference evidence="2" key="2">
    <citation type="journal article" date="2023" name="IMA Fungus">
        <title>Comparative genomic study of the Penicillium genus elucidates a diverse pangenome and 15 lateral gene transfer events.</title>
        <authorList>
            <person name="Petersen C."/>
            <person name="Sorensen T."/>
            <person name="Nielsen M.R."/>
            <person name="Sondergaard T.E."/>
            <person name="Sorensen J.L."/>
            <person name="Fitzpatrick D.A."/>
            <person name="Frisvad J.C."/>
            <person name="Nielsen K.L."/>
        </authorList>
    </citation>
    <scope>NUCLEOTIDE SEQUENCE</scope>
    <source>
        <strain evidence="2">IBT 26290</strain>
    </source>
</reference>
<keyword evidence="3" id="KW-1185">Reference proteome</keyword>
<dbReference type="Proteomes" id="UP001149163">
    <property type="component" value="Unassembled WGS sequence"/>
</dbReference>
<comment type="caution">
    <text evidence="2">The sequence shown here is derived from an EMBL/GenBank/DDBJ whole genome shotgun (WGS) entry which is preliminary data.</text>
</comment>
<evidence type="ECO:0000313" key="2">
    <source>
        <dbReference type="EMBL" id="KAJ5166883.1"/>
    </source>
</evidence>
<reference evidence="2" key="1">
    <citation type="submission" date="2022-11" db="EMBL/GenBank/DDBJ databases">
        <authorList>
            <person name="Petersen C."/>
        </authorList>
    </citation>
    <scope>NUCLEOTIDE SEQUENCE</scope>
    <source>
        <strain evidence="2">IBT 26290</strain>
    </source>
</reference>
<sequence length="119" mass="13130">MYAALIKHQVIRPSALHITKFARASVSGKTHPNTKGNEEFFLNTTFPDDFESTPLNPEALEKQAQKAKGQSSDVHYSTADIAAHKADIYESIYPTEGKKGAKGKKSQDLPDQVPNIDEM</sequence>
<gene>
    <name evidence="2" type="ORF">N7482_005664</name>
</gene>